<name>A0A1X2GQ98_9FUNG</name>
<accession>A0A1X2GQ98</accession>
<comment type="caution">
    <text evidence="1">The sequence shown here is derived from an EMBL/GenBank/DDBJ whole genome shotgun (WGS) entry which is preliminary data.</text>
</comment>
<reference evidence="1 2" key="1">
    <citation type="submission" date="2016-07" db="EMBL/GenBank/DDBJ databases">
        <title>Pervasive Adenine N6-methylation of Active Genes in Fungi.</title>
        <authorList>
            <consortium name="DOE Joint Genome Institute"/>
            <person name="Mondo S.J."/>
            <person name="Dannebaum R.O."/>
            <person name="Kuo R.C."/>
            <person name="Labutti K."/>
            <person name="Haridas S."/>
            <person name="Kuo A."/>
            <person name="Salamov A."/>
            <person name="Ahrendt S.R."/>
            <person name="Lipzen A."/>
            <person name="Sullivan W."/>
            <person name="Andreopoulos W.B."/>
            <person name="Clum A."/>
            <person name="Lindquist E."/>
            <person name="Daum C."/>
            <person name="Ramamoorthy G.K."/>
            <person name="Gryganskyi A."/>
            <person name="Culley D."/>
            <person name="Magnuson J.K."/>
            <person name="James T.Y."/>
            <person name="O'Malley M.A."/>
            <person name="Stajich J.E."/>
            <person name="Spatafora J.W."/>
            <person name="Visel A."/>
            <person name="Grigoriev I.V."/>
        </authorList>
    </citation>
    <scope>NUCLEOTIDE SEQUENCE [LARGE SCALE GENOMIC DNA]</scope>
    <source>
        <strain evidence="1 2">NRRL 3301</strain>
    </source>
</reference>
<organism evidence="1 2">
    <name type="scientific">Hesseltinella vesiculosa</name>
    <dbReference type="NCBI Taxonomy" id="101127"/>
    <lineage>
        <taxon>Eukaryota</taxon>
        <taxon>Fungi</taxon>
        <taxon>Fungi incertae sedis</taxon>
        <taxon>Mucoromycota</taxon>
        <taxon>Mucoromycotina</taxon>
        <taxon>Mucoromycetes</taxon>
        <taxon>Mucorales</taxon>
        <taxon>Cunninghamellaceae</taxon>
        <taxon>Hesseltinella</taxon>
    </lineage>
</organism>
<evidence type="ECO:0000313" key="2">
    <source>
        <dbReference type="Proteomes" id="UP000242146"/>
    </source>
</evidence>
<gene>
    <name evidence="1" type="ORF">DM01DRAFT_1405512</name>
</gene>
<proteinExistence type="predicted"/>
<dbReference type="AlphaFoldDB" id="A0A1X2GQ98"/>
<dbReference type="OrthoDB" id="5563539at2759"/>
<evidence type="ECO:0000313" key="1">
    <source>
        <dbReference type="EMBL" id="ORX58900.1"/>
    </source>
</evidence>
<dbReference type="EMBL" id="MCGT01000006">
    <property type="protein sequence ID" value="ORX58900.1"/>
    <property type="molecule type" value="Genomic_DNA"/>
</dbReference>
<sequence>MAPSVCVDYLAHDWDTSDIFQANHEIKKQLHQIKTKQVHASSPKEHKSLQVERDRLIRYQNALWRQMARLCTSTLGRSNPMVHPSSVNWQKEADITWLYGPYYTANTTKQKQEQDHIMLPPTPPPEGIKPVLKKTPTLSLQQQYHPWAKARSEPGSRSNSCSSACSSVRFSPEIERVEYLPESPVRANPMWGLAEEDHEDDEDDVLWSMVLHLGQFMTKTSTQWLWSLVRQHQPKPPSLSSLDLVYLCFNMTKSLTSLIATWVLYQSLWPFSFIINHTKKKHSRPTASLS</sequence>
<keyword evidence="2" id="KW-1185">Reference proteome</keyword>
<protein>
    <submittedName>
        <fullName evidence="1">Uncharacterized protein</fullName>
    </submittedName>
</protein>
<dbReference type="Proteomes" id="UP000242146">
    <property type="component" value="Unassembled WGS sequence"/>
</dbReference>